<dbReference type="PANTHER" id="PTHR24238:SF57">
    <property type="entry name" value="G-PROTEIN COUPLED RECEPTOR 83"/>
    <property type="match status" value="1"/>
</dbReference>
<keyword evidence="4 11" id="KW-0812">Transmembrane</keyword>
<dbReference type="SUPFAM" id="SSF81321">
    <property type="entry name" value="Family A G protein-coupled receptor-like"/>
    <property type="match status" value="1"/>
</dbReference>
<feature type="transmembrane region" description="Helical" evidence="11">
    <location>
        <begin position="135"/>
        <end position="155"/>
    </location>
</feature>
<dbReference type="PRINTS" id="PR01012">
    <property type="entry name" value="NRPEPTIDEYR"/>
</dbReference>
<sequence length="479" mass="54504">MQVKKNQMHAVGFCLTALLWVGTSDRTAPPGAHQQTLNDSSLVAEGIFSSRDNVSNISAELDKWPSAFFLMDFDEGLLEDWRTLARSGVESQECSSKVLLVAAYSLIIVVSLFGNTMVCHVLVKNKRNQSSTSLFIMNLAVADIFISVLNTPFTLVRFVNSTWVFGRTMCHISRFVQYCSLHVSTLTLTAIALDRRQVILHPLRPRMSTAQGRVWIVVIWIMATCFSLPHAIYQKLLTFTYSKEKERSLCVPDFPEPSDVYWQYIDLLTFVLLYMLPLLIITTSYTTVSCRLWRHNAIGDTTTAQHATQRRKRRRTFAMLLLVVGVFAVCWFPLNCYVVLLSSQAIESSNALYFCFHWLAMSSTCYNPFIYCCLNPTFRQELQLLFDMCRRQRSAVGLEPEPRPAAVCTPRHRTAWPDDQDSSRQRRDLPHQDQVFSQQSNVGPSQSRNLKDTHVLFTARQALTGRTDILSVEPIVAVS</sequence>
<evidence type="ECO:0000256" key="3">
    <source>
        <dbReference type="ARBA" id="ARBA00022475"/>
    </source>
</evidence>
<dbReference type="Ensembl" id="ENSCSET00000013814.1">
    <property type="protein sequence ID" value="ENSCSEP00000013654.1"/>
    <property type="gene ID" value="ENSCSEG00000008789.1"/>
</dbReference>
<proteinExistence type="inferred from homology"/>
<comment type="similarity">
    <text evidence="2">Belongs to the G-protein coupled receptor 1 family.</text>
</comment>
<evidence type="ECO:0000256" key="5">
    <source>
        <dbReference type="ARBA" id="ARBA00022989"/>
    </source>
</evidence>
<evidence type="ECO:0000256" key="8">
    <source>
        <dbReference type="ARBA" id="ARBA00023170"/>
    </source>
</evidence>
<feature type="compositionally biased region" description="Basic and acidic residues" evidence="10">
    <location>
        <begin position="421"/>
        <end position="431"/>
    </location>
</feature>
<reference evidence="14" key="2">
    <citation type="submission" date="2025-08" db="UniProtKB">
        <authorList>
            <consortium name="Ensembl"/>
        </authorList>
    </citation>
    <scope>IDENTIFICATION</scope>
</reference>
<feature type="domain" description="G-protein coupled receptors family 1 profile" evidence="13">
    <location>
        <begin position="114"/>
        <end position="371"/>
    </location>
</feature>
<keyword evidence="5 11" id="KW-1133">Transmembrane helix</keyword>
<dbReference type="STRING" id="244447.ENSCSEP00000013654"/>
<feature type="signal peptide" evidence="12">
    <location>
        <begin position="1"/>
        <end position="24"/>
    </location>
</feature>
<reference evidence="14" key="3">
    <citation type="submission" date="2025-09" db="UniProtKB">
        <authorList>
            <consortium name="Ensembl"/>
        </authorList>
    </citation>
    <scope>IDENTIFICATION</scope>
</reference>
<evidence type="ECO:0000256" key="7">
    <source>
        <dbReference type="ARBA" id="ARBA00023136"/>
    </source>
</evidence>
<keyword evidence="9" id="KW-0807">Transducer</keyword>
<organism evidence="14 15">
    <name type="scientific">Cynoglossus semilaevis</name>
    <name type="common">Tongue sole</name>
    <dbReference type="NCBI Taxonomy" id="244447"/>
    <lineage>
        <taxon>Eukaryota</taxon>
        <taxon>Metazoa</taxon>
        <taxon>Chordata</taxon>
        <taxon>Craniata</taxon>
        <taxon>Vertebrata</taxon>
        <taxon>Euteleostomi</taxon>
        <taxon>Actinopterygii</taxon>
        <taxon>Neopterygii</taxon>
        <taxon>Teleostei</taxon>
        <taxon>Neoteleostei</taxon>
        <taxon>Acanthomorphata</taxon>
        <taxon>Carangaria</taxon>
        <taxon>Pleuronectiformes</taxon>
        <taxon>Pleuronectoidei</taxon>
        <taxon>Cynoglossidae</taxon>
        <taxon>Cynoglossinae</taxon>
        <taxon>Cynoglossus</taxon>
    </lineage>
</organism>
<dbReference type="Gene3D" id="1.20.1070.10">
    <property type="entry name" value="Rhodopsin 7-helix transmembrane proteins"/>
    <property type="match status" value="1"/>
</dbReference>
<evidence type="ECO:0000256" key="2">
    <source>
        <dbReference type="ARBA" id="ARBA00010663"/>
    </source>
</evidence>
<dbReference type="SMART" id="SM01381">
    <property type="entry name" value="7TM_GPCR_Srsx"/>
    <property type="match status" value="1"/>
</dbReference>
<feature type="chain" id="PRO_5018072853" evidence="12">
    <location>
        <begin position="25"/>
        <end position="479"/>
    </location>
</feature>
<accession>A0A3P8VHB1</accession>
<evidence type="ECO:0000256" key="10">
    <source>
        <dbReference type="SAM" id="MobiDB-lite"/>
    </source>
</evidence>
<feature type="transmembrane region" description="Helical" evidence="11">
    <location>
        <begin position="261"/>
        <end position="281"/>
    </location>
</feature>
<evidence type="ECO:0000313" key="15">
    <source>
        <dbReference type="Proteomes" id="UP000265120"/>
    </source>
</evidence>
<dbReference type="InterPro" id="IPR000276">
    <property type="entry name" value="GPCR_Rhodpsn"/>
</dbReference>
<evidence type="ECO:0000256" key="9">
    <source>
        <dbReference type="ARBA" id="ARBA00023224"/>
    </source>
</evidence>
<feature type="region of interest" description="Disordered" evidence="10">
    <location>
        <begin position="409"/>
        <end position="448"/>
    </location>
</feature>
<dbReference type="Proteomes" id="UP000265120">
    <property type="component" value="Chromosome 9"/>
</dbReference>
<evidence type="ECO:0000259" key="13">
    <source>
        <dbReference type="PROSITE" id="PS50262"/>
    </source>
</evidence>
<evidence type="ECO:0000256" key="6">
    <source>
        <dbReference type="ARBA" id="ARBA00023040"/>
    </source>
</evidence>
<dbReference type="InParanoid" id="A0A3P8VHB1"/>
<feature type="transmembrane region" description="Helical" evidence="11">
    <location>
        <begin position="175"/>
        <end position="193"/>
    </location>
</feature>
<feature type="compositionally biased region" description="Polar residues" evidence="10">
    <location>
        <begin position="434"/>
        <end position="448"/>
    </location>
</feature>
<dbReference type="GeneID" id="103383803"/>
<dbReference type="AlphaFoldDB" id="A0A3P8VHB1"/>
<dbReference type="GeneTree" id="ENSGT00940000154336"/>
<dbReference type="GO" id="GO:0004983">
    <property type="term" value="F:neuropeptide Y receptor activity"/>
    <property type="evidence" value="ECO:0007669"/>
    <property type="project" value="InterPro"/>
</dbReference>
<dbReference type="PANTHER" id="PTHR24238">
    <property type="entry name" value="G-PROTEIN COUPLED RECEPTOR"/>
    <property type="match status" value="1"/>
</dbReference>
<evidence type="ECO:0000256" key="4">
    <source>
        <dbReference type="ARBA" id="ARBA00022692"/>
    </source>
</evidence>
<reference evidence="14 15" key="1">
    <citation type="journal article" date="2014" name="Nat. Genet.">
        <title>Whole-genome sequence of a flatfish provides insights into ZW sex chromosome evolution and adaptation to a benthic lifestyle.</title>
        <authorList>
            <person name="Chen S."/>
            <person name="Zhang G."/>
            <person name="Shao C."/>
            <person name="Huang Q."/>
            <person name="Liu G."/>
            <person name="Zhang P."/>
            <person name="Song W."/>
            <person name="An N."/>
            <person name="Chalopin D."/>
            <person name="Volff J.N."/>
            <person name="Hong Y."/>
            <person name="Li Q."/>
            <person name="Sha Z."/>
            <person name="Zhou H."/>
            <person name="Xie M."/>
            <person name="Yu Q."/>
            <person name="Liu Y."/>
            <person name="Xiang H."/>
            <person name="Wang N."/>
            <person name="Wu K."/>
            <person name="Yang C."/>
            <person name="Zhou Q."/>
            <person name="Liao X."/>
            <person name="Yang L."/>
            <person name="Hu Q."/>
            <person name="Zhang J."/>
            <person name="Meng L."/>
            <person name="Jin L."/>
            <person name="Tian Y."/>
            <person name="Lian J."/>
            <person name="Yang J."/>
            <person name="Miao G."/>
            <person name="Liu S."/>
            <person name="Liang Z."/>
            <person name="Yan F."/>
            <person name="Li Y."/>
            <person name="Sun B."/>
            <person name="Zhang H."/>
            <person name="Zhang J."/>
            <person name="Zhu Y."/>
            <person name="Du M."/>
            <person name="Zhao Y."/>
            <person name="Schartl M."/>
            <person name="Tang Q."/>
            <person name="Wang J."/>
        </authorList>
    </citation>
    <scope>NUCLEOTIDE SEQUENCE</scope>
</reference>
<dbReference type="PROSITE" id="PS50262">
    <property type="entry name" value="G_PROTEIN_RECEP_F1_2"/>
    <property type="match status" value="1"/>
</dbReference>
<dbReference type="InterPro" id="IPR000611">
    <property type="entry name" value="NPY_rcpt"/>
</dbReference>
<dbReference type="Pfam" id="PF00001">
    <property type="entry name" value="7tm_1"/>
    <property type="match status" value="1"/>
</dbReference>
<dbReference type="OrthoDB" id="5952899at2759"/>
<name>A0A3P8VHB1_CYNSE</name>
<feature type="transmembrane region" description="Helical" evidence="11">
    <location>
        <begin position="98"/>
        <end position="123"/>
    </location>
</feature>
<dbReference type="OMA" id="VACAPCH"/>
<keyword evidence="6" id="KW-0297">G-protein coupled receptor</keyword>
<keyword evidence="15" id="KW-1185">Reference proteome</keyword>
<dbReference type="CDD" id="cd15389">
    <property type="entry name" value="7tmA_GPR83"/>
    <property type="match status" value="1"/>
</dbReference>
<keyword evidence="7 11" id="KW-0472">Membrane</keyword>
<feature type="transmembrane region" description="Helical" evidence="11">
    <location>
        <begin position="317"/>
        <end position="340"/>
    </location>
</feature>
<dbReference type="PRINTS" id="PR00237">
    <property type="entry name" value="GPCRRHODOPSN"/>
</dbReference>
<keyword evidence="3" id="KW-1003">Cell membrane</keyword>
<protein>
    <submittedName>
        <fullName evidence="14">G protein-coupled receptor 83</fullName>
    </submittedName>
</protein>
<dbReference type="RefSeq" id="XP_024914244.1">
    <property type="nucleotide sequence ID" value="XM_025058476.1"/>
</dbReference>
<dbReference type="GO" id="GO:0005886">
    <property type="term" value="C:plasma membrane"/>
    <property type="evidence" value="ECO:0007669"/>
    <property type="project" value="UniProtKB-SubCell"/>
</dbReference>
<keyword evidence="8" id="KW-0675">Receptor</keyword>
<dbReference type="InterPro" id="IPR017452">
    <property type="entry name" value="GPCR_Rhodpsn_7TM"/>
</dbReference>
<evidence type="ECO:0000256" key="12">
    <source>
        <dbReference type="SAM" id="SignalP"/>
    </source>
</evidence>
<evidence type="ECO:0000256" key="1">
    <source>
        <dbReference type="ARBA" id="ARBA00004651"/>
    </source>
</evidence>
<evidence type="ECO:0000256" key="11">
    <source>
        <dbReference type="SAM" id="Phobius"/>
    </source>
</evidence>
<keyword evidence="12" id="KW-0732">Signal</keyword>
<evidence type="ECO:0000313" key="14">
    <source>
        <dbReference type="Ensembl" id="ENSCSEP00000013654.1"/>
    </source>
</evidence>
<feature type="transmembrane region" description="Helical" evidence="11">
    <location>
        <begin position="214"/>
        <end position="233"/>
    </location>
</feature>
<comment type="subcellular location">
    <subcellularLocation>
        <location evidence="1">Cell membrane</location>
        <topology evidence="1">Multi-pass membrane protein</topology>
    </subcellularLocation>
</comment>